<dbReference type="Pfam" id="PF13229">
    <property type="entry name" value="Beta_helix"/>
    <property type="match status" value="1"/>
</dbReference>
<reference evidence="5 6" key="2">
    <citation type="submission" date="2018-09" db="EMBL/GenBank/DDBJ databases">
        <title>Genome of Sphaerochaeta halotolerans strain 4-11.</title>
        <authorList>
            <person name="Nazina T.N."/>
            <person name="Sokolova D.S."/>
        </authorList>
    </citation>
    <scope>NUCLEOTIDE SEQUENCE [LARGE SCALE GENOMIC DNA]</scope>
    <source>
        <strain evidence="5 6">4-11</strain>
    </source>
</reference>
<dbReference type="SUPFAM" id="SSF49373">
    <property type="entry name" value="Invasin/intimin cell-adhesion fragments"/>
    <property type="match status" value="1"/>
</dbReference>
<feature type="domain" description="BIG2" evidence="3">
    <location>
        <begin position="5"/>
        <end position="50"/>
    </location>
</feature>
<keyword evidence="1" id="KW-0175">Coiled coil</keyword>
<dbReference type="InterPro" id="IPR011050">
    <property type="entry name" value="Pectin_lyase_fold/virulence"/>
</dbReference>
<evidence type="ECO:0000256" key="1">
    <source>
        <dbReference type="SAM" id="Coils"/>
    </source>
</evidence>
<dbReference type="AlphaFoldDB" id="A0A372MGL4"/>
<dbReference type="Gene3D" id="2.60.40.1080">
    <property type="match status" value="1"/>
</dbReference>
<dbReference type="RefSeq" id="WP_117330093.1">
    <property type="nucleotide sequence ID" value="NZ_QUWK01000006.1"/>
</dbReference>
<evidence type="ECO:0000256" key="2">
    <source>
        <dbReference type="SAM" id="MobiDB-lite"/>
    </source>
</evidence>
<dbReference type="EMBL" id="QUWK01000006">
    <property type="protein sequence ID" value="RFU94884.1"/>
    <property type="molecule type" value="Genomic_DNA"/>
</dbReference>
<dbReference type="Gene3D" id="2.160.20.10">
    <property type="entry name" value="Single-stranded right-handed beta-helix, Pectin lyase-like"/>
    <property type="match status" value="1"/>
</dbReference>
<evidence type="ECO:0008006" key="7">
    <source>
        <dbReference type="Google" id="ProtNLM"/>
    </source>
</evidence>
<feature type="compositionally biased region" description="Polar residues" evidence="2">
    <location>
        <begin position="410"/>
        <end position="425"/>
    </location>
</feature>
<dbReference type="InterPro" id="IPR039448">
    <property type="entry name" value="Beta_helix"/>
</dbReference>
<gene>
    <name evidence="5" type="ORF">DYP60_06540</name>
</gene>
<dbReference type="InterPro" id="IPR012334">
    <property type="entry name" value="Pectin_lyas_fold"/>
</dbReference>
<evidence type="ECO:0000259" key="4">
    <source>
        <dbReference type="Pfam" id="PF13229"/>
    </source>
</evidence>
<dbReference type="SUPFAM" id="SSF51126">
    <property type="entry name" value="Pectin lyase-like"/>
    <property type="match status" value="1"/>
</dbReference>
<dbReference type="InterPro" id="IPR008964">
    <property type="entry name" value="Invasin/intimin_cell_adhesion"/>
</dbReference>
<feature type="domain" description="Right handed beta helix" evidence="4">
    <location>
        <begin position="258"/>
        <end position="386"/>
    </location>
</feature>
<accession>A0A372MGL4</accession>
<sequence length="690" mass="75426">MLWLTPSKATDDSLTWSVENGTGSATIDQSGLITPIEVGSVTVKVAANDDSGVIGEKTIQIVTVIEGATHLVEEAQYSASQAEVENMDEAKAKANALVQELLEHNDEVSFEITTEDFTAPVAGDVDDPNGSPGAYSFTVKVCAGEDVEETAMLTMTISATPYTVPEQTIWEGALSGNTTWSGVVQVNYVEVPEGVTLTIEPGTIVKFKFDRGYIDLDKGGLQVAGGTLIAEGTPAEQIFFTADYERETYPYAINGDWFGITLMNTDTSILDYTVVEYAEIGVEQFESAVTISNSVIRWNNTEGLYAEQSSPTIINNTLYQNGYHEIALEQFNTNVLIENNYFRDGHVGVHFENSGGTVRGNVFDTYKKHALTAGMDSEVTVQGNTLYAIGDVEDVPILNTEDPDGESPTDESITQITKSNNTEVSSEPAGLSFDYTVPTDYDLGYRPATEGDEYLYVYDAIDSTREVTQTMGADTGLGFGWALHYYDGYLWRFSIGDGEYGEGLDFIRITFNDTGITEVTKMGTDWVVNPRGLTHDGEYFYVNDFSEKKIYRFSPPDVITKDTKIEITEDDWIDIPNADEDDGGTMGLTYDGENLLLPSRDQSVLYRIDFDDPTNFTEITLPTTLGNDIAWHDGHFWSVASGKGLGKFEINGNQATMVGSIYPVAYDAWAITSNGEGGGRGTALDSPEDL</sequence>
<organism evidence="5 6">
    <name type="scientific">Sphaerochaeta halotolerans</name>
    <dbReference type="NCBI Taxonomy" id="2293840"/>
    <lineage>
        <taxon>Bacteria</taxon>
        <taxon>Pseudomonadati</taxon>
        <taxon>Spirochaetota</taxon>
        <taxon>Spirochaetia</taxon>
        <taxon>Spirochaetales</taxon>
        <taxon>Sphaerochaetaceae</taxon>
        <taxon>Sphaerochaeta</taxon>
    </lineage>
</organism>
<keyword evidence="6" id="KW-1185">Reference proteome</keyword>
<reference evidence="6" key="1">
    <citation type="submission" date="2018-08" db="EMBL/GenBank/DDBJ databases">
        <authorList>
            <person name="Grouzdev D.S."/>
            <person name="Krutkina M.S."/>
        </authorList>
    </citation>
    <scope>NUCLEOTIDE SEQUENCE [LARGE SCALE GENOMIC DNA]</scope>
    <source>
        <strain evidence="6">4-11</strain>
    </source>
</reference>
<feature type="region of interest" description="Disordered" evidence="2">
    <location>
        <begin position="396"/>
        <end position="429"/>
    </location>
</feature>
<dbReference type="Pfam" id="PF02368">
    <property type="entry name" value="Big_2"/>
    <property type="match status" value="1"/>
</dbReference>
<evidence type="ECO:0000259" key="3">
    <source>
        <dbReference type="Pfam" id="PF02368"/>
    </source>
</evidence>
<dbReference type="Proteomes" id="UP000264002">
    <property type="component" value="Unassembled WGS sequence"/>
</dbReference>
<dbReference type="SUPFAM" id="SSF63825">
    <property type="entry name" value="YWTD domain"/>
    <property type="match status" value="1"/>
</dbReference>
<proteinExistence type="predicted"/>
<protein>
    <recommendedName>
        <fullName evidence="7">BIG2 domain-containing protein</fullName>
    </recommendedName>
</protein>
<name>A0A372MGL4_9SPIR</name>
<evidence type="ECO:0000313" key="6">
    <source>
        <dbReference type="Proteomes" id="UP000264002"/>
    </source>
</evidence>
<comment type="caution">
    <text evidence="5">The sequence shown here is derived from an EMBL/GenBank/DDBJ whole genome shotgun (WGS) entry which is preliminary data.</text>
</comment>
<evidence type="ECO:0000313" key="5">
    <source>
        <dbReference type="EMBL" id="RFU94884.1"/>
    </source>
</evidence>
<feature type="coiled-coil region" evidence="1">
    <location>
        <begin position="80"/>
        <end position="107"/>
    </location>
</feature>
<dbReference type="InterPro" id="IPR003343">
    <property type="entry name" value="Big_2"/>
</dbReference>